<evidence type="ECO:0000313" key="2">
    <source>
        <dbReference type="Proteomes" id="UP000317717"/>
    </source>
</evidence>
<sequence>MELFLTYTEKFKTILILNYNNKKQQYKNIKWQKTTYTCLLFFNFIQIKKSFVLFILKSKQIKIN</sequence>
<accession>A0A4Y3JCA8</accession>
<evidence type="ECO:0000313" key="1">
    <source>
        <dbReference type="EMBL" id="GEA69016.1"/>
    </source>
</evidence>
<protein>
    <submittedName>
        <fullName evidence="1">Uncharacterized protein</fullName>
    </submittedName>
</protein>
<reference evidence="1 2" key="1">
    <citation type="submission" date="2019-06" db="EMBL/GenBank/DDBJ databases">
        <title>Whole genome shotgun sequence of Acinetobacter pittii NBRC 110514.</title>
        <authorList>
            <person name="Hosoyama A."/>
            <person name="Uohara A."/>
            <person name="Ohji S."/>
            <person name="Ichikawa N."/>
        </authorList>
    </citation>
    <scope>NUCLEOTIDE SEQUENCE [LARGE SCALE GENOMIC DNA]</scope>
    <source>
        <strain evidence="1 2">NBRC 110514</strain>
    </source>
</reference>
<dbReference type="Proteomes" id="UP000317717">
    <property type="component" value="Unassembled WGS sequence"/>
</dbReference>
<dbReference type="AlphaFoldDB" id="A0A4Y3JCA8"/>
<name>A0A4Y3JCA8_ACIPI</name>
<organism evidence="1 2">
    <name type="scientific">Acinetobacter pittii</name>
    <name type="common">Acinetobacter genomosp. 3</name>
    <dbReference type="NCBI Taxonomy" id="48296"/>
    <lineage>
        <taxon>Bacteria</taxon>
        <taxon>Pseudomonadati</taxon>
        <taxon>Pseudomonadota</taxon>
        <taxon>Gammaproteobacteria</taxon>
        <taxon>Moraxellales</taxon>
        <taxon>Moraxellaceae</taxon>
        <taxon>Acinetobacter</taxon>
        <taxon>Acinetobacter calcoaceticus/baumannii complex</taxon>
    </lineage>
</organism>
<gene>
    <name evidence="1" type="ORF">PA3_31740</name>
</gene>
<proteinExistence type="predicted"/>
<dbReference type="EMBL" id="BJLJ01000014">
    <property type="protein sequence ID" value="GEA69016.1"/>
    <property type="molecule type" value="Genomic_DNA"/>
</dbReference>
<comment type="caution">
    <text evidence="1">The sequence shown here is derived from an EMBL/GenBank/DDBJ whole genome shotgun (WGS) entry which is preliminary data.</text>
</comment>